<protein>
    <submittedName>
        <fullName evidence="1">Uncharacterized protein</fullName>
    </submittedName>
</protein>
<evidence type="ECO:0000313" key="2">
    <source>
        <dbReference type="Proteomes" id="UP001172083"/>
    </source>
</evidence>
<proteinExistence type="predicted"/>
<comment type="caution">
    <text evidence="1">The sequence shown here is derived from an EMBL/GenBank/DDBJ whole genome shotgun (WGS) entry which is preliminary data.</text>
</comment>
<dbReference type="NCBIfam" id="NF047658">
    <property type="entry name" value="HYC_CC_PP"/>
    <property type="match status" value="1"/>
</dbReference>
<accession>A0ABT8LA00</accession>
<gene>
    <name evidence="1" type="ORF">QQ020_21070</name>
</gene>
<dbReference type="Proteomes" id="UP001172083">
    <property type="component" value="Unassembled WGS sequence"/>
</dbReference>
<keyword evidence="2" id="KW-1185">Reference proteome</keyword>
<reference evidence="1" key="1">
    <citation type="submission" date="2023-06" db="EMBL/GenBank/DDBJ databases">
        <title>Genomic of Agaribacillus aureum.</title>
        <authorList>
            <person name="Wang G."/>
        </authorList>
    </citation>
    <scope>NUCLEOTIDE SEQUENCE</scope>
    <source>
        <strain evidence="1">BMA12</strain>
    </source>
</reference>
<dbReference type="Pfam" id="PF26622">
    <property type="entry name" value="DUF8199"/>
    <property type="match status" value="1"/>
</dbReference>
<organism evidence="1 2">
    <name type="scientific">Agaribacillus aureus</name>
    <dbReference type="NCBI Taxonomy" id="3051825"/>
    <lineage>
        <taxon>Bacteria</taxon>
        <taxon>Pseudomonadati</taxon>
        <taxon>Bacteroidota</taxon>
        <taxon>Cytophagia</taxon>
        <taxon>Cytophagales</taxon>
        <taxon>Splendidivirgaceae</taxon>
        <taxon>Agaribacillus</taxon>
    </lineage>
</organism>
<dbReference type="RefSeq" id="WP_346759924.1">
    <property type="nucleotide sequence ID" value="NZ_JAUJEB010000005.1"/>
</dbReference>
<dbReference type="InterPro" id="IPR058060">
    <property type="entry name" value="HYC_CC_PP"/>
</dbReference>
<sequence length="135" mass="15130">MKVFKKIANILLALLLLLTTSGITLNKHYCMGRLKSIAVFHKAESCMPEMAMEGDDKSCAKSCCEDVSEELKVTDLNKVTFGFDLSPTWHPFAVSHPLTVDFDFISLIISRSSYLNYKPPLIDLDIPTLVQSFLL</sequence>
<name>A0ABT8LA00_9BACT</name>
<dbReference type="InterPro" id="IPR058512">
    <property type="entry name" value="DUF8199"/>
</dbReference>
<dbReference type="EMBL" id="JAUJEB010000005">
    <property type="protein sequence ID" value="MDN5214585.1"/>
    <property type="molecule type" value="Genomic_DNA"/>
</dbReference>
<evidence type="ECO:0000313" key="1">
    <source>
        <dbReference type="EMBL" id="MDN5214585.1"/>
    </source>
</evidence>